<dbReference type="Gene3D" id="2.40.160.100">
    <property type="match status" value="1"/>
</dbReference>
<keyword evidence="3" id="KW-1185">Reference proteome</keyword>
<dbReference type="InterPro" id="IPR053728">
    <property type="entry name" value="Alginate_Permeability_Chnl"/>
</dbReference>
<accession>A0ABY4X7E5</accession>
<sequence length="464" mass="50285">MRRVLLACVAIAGPAAGQTSESRSVEPWQPPTLTTTRYDEDWSRLADPDERTGRWTEQFKYLPLGPDVFATTGVELRVRNESLRDNLWGGGDAPDDSYQWVRFVPHVDVHAGRLRAFVQPIAAYAIGVAPAAGPIDQTKVDLLQGFADLRLGDARTGDAAGTGVTLRAGRQMISLGTERLVGTRYGPNVPLAFDGFRALASLDGATLSLFAVRPVEPGSGSFDDRRSRSRSLWGAYASRHGIDLYYLGYRNTGARFGGETGRELRHSVGARVFGSREGWHWNAEGVYQFGRFAGRDISAWTLAAETGHRFAQARWAPDATVRFNIASGDRHPGDGRLGTFNALFPKGKYFGELSPVGPYNIVSVNPRVAASFGGDVTGSLAAMGYWRFSKADGVYGIPGNLIRPAGDATARFIGAEVEGTVEWQATPELNLSASLSAFAPGEFIRQTGSARTTLMLGLEANFRF</sequence>
<evidence type="ECO:0000313" key="3">
    <source>
        <dbReference type="Proteomes" id="UP001056937"/>
    </source>
</evidence>
<gene>
    <name evidence="2" type="ORF">LHA26_16580</name>
</gene>
<dbReference type="RefSeq" id="WP_252166668.1">
    <property type="nucleotide sequence ID" value="NZ_CP084930.1"/>
</dbReference>
<evidence type="ECO:0000313" key="2">
    <source>
        <dbReference type="EMBL" id="USI72858.1"/>
    </source>
</evidence>
<dbReference type="EMBL" id="CP084930">
    <property type="protein sequence ID" value="USI72858.1"/>
    <property type="molecule type" value="Genomic_DNA"/>
</dbReference>
<reference evidence="2" key="1">
    <citation type="journal article" date="2022" name="Toxins">
        <title>Genomic Analysis of Sphingopyxis sp. USTB-05 for Biodegrading Cyanobacterial Hepatotoxins.</title>
        <authorList>
            <person name="Liu C."/>
            <person name="Xu Q."/>
            <person name="Zhao Z."/>
            <person name="Zhang H."/>
            <person name="Liu X."/>
            <person name="Yin C."/>
            <person name="Liu Y."/>
            <person name="Yan H."/>
        </authorList>
    </citation>
    <scope>NUCLEOTIDE SEQUENCE</scope>
    <source>
        <strain evidence="2">NBD5</strain>
    </source>
</reference>
<dbReference type="Pfam" id="PF13372">
    <property type="entry name" value="Alginate_exp"/>
    <property type="match status" value="1"/>
</dbReference>
<dbReference type="InterPro" id="IPR025388">
    <property type="entry name" value="Alginate_export_dom"/>
</dbReference>
<proteinExistence type="predicted"/>
<evidence type="ECO:0000259" key="1">
    <source>
        <dbReference type="Pfam" id="PF13372"/>
    </source>
</evidence>
<protein>
    <submittedName>
        <fullName evidence="2">Alginate export family protein</fullName>
    </submittedName>
</protein>
<dbReference type="Proteomes" id="UP001056937">
    <property type="component" value="Chromosome 1"/>
</dbReference>
<organism evidence="2 3">
    <name type="scientific">Sphingomonas morindae</name>
    <dbReference type="NCBI Taxonomy" id="1541170"/>
    <lineage>
        <taxon>Bacteria</taxon>
        <taxon>Pseudomonadati</taxon>
        <taxon>Pseudomonadota</taxon>
        <taxon>Alphaproteobacteria</taxon>
        <taxon>Sphingomonadales</taxon>
        <taxon>Sphingomonadaceae</taxon>
        <taxon>Sphingomonas</taxon>
    </lineage>
</organism>
<name>A0ABY4X7E5_9SPHN</name>
<feature type="domain" description="Alginate export" evidence="1">
    <location>
        <begin position="71"/>
        <end position="451"/>
    </location>
</feature>